<dbReference type="InterPro" id="IPR001387">
    <property type="entry name" value="Cro/C1-type_HTH"/>
</dbReference>
<dbReference type="PANTHER" id="PTHR36924">
    <property type="entry name" value="ANTITOXIN HIGA-1"/>
    <property type="match status" value="1"/>
</dbReference>
<evidence type="ECO:0000313" key="3">
    <source>
        <dbReference type="EMBL" id="VAW41061.1"/>
    </source>
</evidence>
<accession>A0A3B0VDT0</accession>
<gene>
    <name evidence="3" type="ORF">MNBD_GAMMA01-1740</name>
</gene>
<dbReference type="CDD" id="cd00093">
    <property type="entry name" value="HTH_XRE"/>
    <property type="match status" value="1"/>
</dbReference>
<keyword evidence="1" id="KW-0238">DNA-binding</keyword>
<reference evidence="3" key="1">
    <citation type="submission" date="2018-06" db="EMBL/GenBank/DDBJ databases">
        <authorList>
            <person name="Zhirakovskaya E."/>
        </authorList>
    </citation>
    <scope>NUCLEOTIDE SEQUENCE</scope>
</reference>
<dbReference type="InterPro" id="IPR010982">
    <property type="entry name" value="Lambda_DNA-bd_dom_sf"/>
</dbReference>
<sequence length="88" mass="9918">MFNPAHAGEILKQTYLEPLNITTTKAAQMLGVSRKHLSRFINGHVSVSPEFALRLQAFTGKSANAWLNIQNNYDLWKLKDKTFDVEAA</sequence>
<evidence type="ECO:0000256" key="1">
    <source>
        <dbReference type="ARBA" id="ARBA00023125"/>
    </source>
</evidence>
<dbReference type="Pfam" id="PF01381">
    <property type="entry name" value="HTH_3"/>
    <property type="match status" value="1"/>
</dbReference>
<dbReference type="NCBIfam" id="TIGR02607">
    <property type="entry name" value="antidote_HigA"/>
    <property type="match status" value="1"/>
</dbReference>
<dbReference type="PROSITE" id="PS50943">
    <property type="entry name" value="HTH_CROC1"/>
    <property type="match status" value="1"/>
</dbReference>
<evidence type="ECO:0000259" key="2">
    <source>
        <dbReference type="PROSITE" id="PS50943"/>
    </source>
</evidence>
<dbReference type="SMART" id="SM00530">
    <property type="entry name" value="HTH_XRE"/>
    <property type="match status" value="1"/>
</dbReference>
<dbReference type="EMBL" id="UOEW01000294">
    <property type="protein sequence ID" value="VAW41061.1"/>
    <property type="molecule type" value="Genomic_DNA"/>
</dbReference>
<name>A0A3B0VDT0_9ZZZZ</name>
<protein>
    <recommendedName>
        <fullName evidence="2">HTH cro/C1-type domain-containing protein</fullName>
    </recommendedName>
</protein>
<dbReference type="PANTHER" id="PTHR36924:SF1">
    <property type="entry name" value="ANTITOXIN HIGA-1"/>
    <property type="match status" value="1"/>
</dbReference>
<dbReference type="SUPFAM" id="SSF47413">
    <property type="entry name" value="lambda repressor-like DNA-binding domains"/>
    <property type="match status" value="1"/>
</dbReference>
<organism evidence="3">
    <name type="scientific">hydrothermal vent metagenome</name>
    <dbReference type="NCBI Taxonomy" id="652676"/>
    <lineage>
        <taxon>unclassified sequences</taxon>
        <taxon>metagenomes</taxon>
        <taxon>ecological metagenomes</taxon>
    </lineage>
</organism>
<dbReference type="Gene3D" id="1.10.260.40">
    <property type="entry name" value="lambda repressor-like DNA-binding domains"/>
    <property type="match status" value="1"/>
</dbReference>
<dbReference type="InterPro" id="IPR013430">
    <property type="entry name" value="Toxin_antidote_HigA"/>
</dbReference>
<dbReference type="GO" id="GO:0003677">
    <property type="term" value="F:DNA binding"/>
    <property type="evidence" value="ECO:0007669"/>
    <property type="project" value="UniProtKB-KW"/>
</dbReference>
<dbReference type="AlphaFoldDB" id="A0A3B0VDT0"/>
<proteinExistence type="predicted"/>
<feature type="domain" description="HTH cro/C1-type" evidence="2">
    <location>
        <begin position="27"/>
        <end position="66"/>
    </location>
</feature>